<keyword evidence="2" id="KW-1133">Transmembrane helix</keyword>
<accession>A0ABS1S4J3</accession>
<feature type="region of interest" description="Disordered" evidence="1">
    <location>
        <begin position="105"/>
        <end position="128"/>
    </location>
</feature>
<organism evidence="3 4">
    <name type="scientific">Paracoccus aerius</name>
    <dbReference type="NCBI Taxonomy" id="1915382"/>
    <lineage>
        <taxon>Bacteria</taxon>
        <taxon>Pseudomonadati</taxon>
        <taxon>Pseudomonadota</taxon>
        <taxon>Alphaproteobacteria</taxon>
        <taxon>Rhodobacterales</taxon>
        <taxon>Paracoccaceae</taxon>
        <taxon>Paracoccus</taxon>
    </lineage>
</organism>
<proteinExistence type="predicted"/>
<evidence type="ECO:0000313" key="3">
    <source>
        <dbReference type="EMBL" id="MBL3673500.1"/>
    </source>
</evidence>
<dbReference type="Proteomes" id="UP000644749">
    <property type="component" value="Unassembled WGS sequence"/>
</dbReference>
<feature type="transmembrane region" description="Helical" evidence="2">
    <location>
        <begin position="73"/>
        <end position="94"/>
    </location>
</feature>
<keyword evidence="2" id="KW-0812">Transmembrane</keyword>
<dbReference type="EMBL" id="JAESHT010000005">
    <property type="protein sequence ID" value="MBL3673500.1"/>
    <property type="molecule type" value="Genomic_DNA"/>
</dbReference>
<keyword evidence="2" id="KW-0472">Membrane</keyword>
<reference evidence="3 4" key="1">
    <citation type="submission" date="2021-01" db="EMBL/GenBank/DDBJ databases">
        <title>011410 draft genome.</title>
        <authorList>
            <person name="Lang L."/>
        </authorList>
    </citation>
    <scope>NUCLEOTIDE SEQUENCE [LARGE SCALE GENOMIC DNA]</scope>
    <source>
        <strain evidence="3 4">KCTC 42845</strain>
    </source>
</reference>
<dbReference type="RefSeq" id="WP_167622467.1">
    <property type="nucleotide sequence ID" value="NZ_BNCL01000005.1"/>
</dbReference>
<comment type="caution">
    <text evidence="3">The sequence shown here is derived from an EMBL/GenBank/DDBJ whole genome shotgun (WGS) entry which is preliminary data.</text>
</comment>
<feature type="transmembrane region" description="Helical" evidence="2">
    <location>
        <begin position="45"/>
        <end position="67"/>
    </location>
</feature>
<feature type="transmembrane region" description="Helical" evidence="2">
    <location>
        <begin position="6"/>
        <end position="33"/>
    </location>
</feature>
<gene>
    <name evidence="3" type="ORF">JL111_08365</name>
</gene>
<sequence>MSPLATVPLIVAIPVAFFVVLGATLTLIGALGFARLTSFYDRLHAPTLATSWGTGATIIASALMFSFIDGRVILHEFVIGFCIVLTTPVTLMMLGRAALMRDRTEGSDALPEDMRRRRDPAADTPAGD</sequence>
<dbReference type="NCBIfam" id="TIGR01300">
    <property type="entry name" value="CPA3_mnhG_phaG"/>
    <property type="match status" value="1"/>
</dbReference>
<dbReference type="InterPro" id="IPR005133">
    <property type="entry name" value="PhaG_MnhG_YufB"/>
</dbReference>
<dbReference type="PANTHER" id="PTHR34703">
    <property type="entry name" value="ANTIPORTER SUBUNIT MNHG2-RELATED"/>
    <property type="match status" value="1"/>
</dbReference>
<name>A0ABS1S4J3_9RHOB</name>
<dbReference type="PANTHER" id="PTHR34703:SF1">
    <property type="entry name" value="ANTIPORTER SUBUNIT MNHG2-RELATED"/>
    <property type="match status" value="1"/>
</dbReference>
<evidence type="ECO:0000256" key="2">
    <source>
        <dbReference type="SAM" id="Phobius"/>
    </source>
</evidence>
<keyword evidence="4" id="KW-1185">Reference proteome</keyword>
<feature type="compositionally biased region" description="Basic and acidic residues" evidence="1">
    <location>
        <begin position="105"/>
        <end position="121"/>
    </location>
</feature>
<evidence type="ECO:0000313" key="4">
    <source>
        <dbReference type="Proteomes" id="UP000644749"/>
    </source>
</evidence>
<evidence type="ECO:0000256" key="1">
    <source>
        <dbReference type="SAM" id="MobiDB-lite"/>
    </source>
</evidence>
<protein>
    <submittedName>
        <fullName evidence="3">Cation:proton antiporter</fullName>
    </submittedName>
</protein>
<dbReference type="Pfam" id="PF03334">
    <property type="entry name" value="PhaG_MnhG_YufB"/>
    <property type="match status" value="1"/>
</dbReference>